<proteinExistence type="predicted"/>
<sequence>MSDCSTDFLPNDMIYYTATKISRRGQTRFDIDTHLFNPIINSYIQLQLPIESILLYDYLTPIADDYPKKKLFSHTLKSVNFTTFKTIILSEDEPQKMHQGRICFEFYYYSKVLKRNINIQIPKLVLARDLFFSHPYLLRAALFAENYSTDILVDMEDPDAIHIFIAQNKKILKQDLSDPHFLKKLALILLQPDLNKAFLSIYQKTITDQNSAKYFNFDMEAPEIKNIHLTVDGIYDKKIGIYRIERIRSFKNLDTAINRPIQFHFTAKKIIQQVKNAQGQGSNKPKPASQPKEKLNKNAEADTDKLLNKLRNIPGKIYTIEELKISLETPPAETVVRKRQKQMDKDQNQEEGFAGGEGDIEGTVPGFTTESEIQLKRVTHEDLIKVLKEIQKKGYKVQEVKNSPFKKYKLFRGHKFANNQLRYFYVYKILNTQSNEQFYLCEIDTSDGKKNISTLLLRDEEKTRLLIETELEKLNNSILSQSLSWPKKFLSEVRGITIFTTINHPSKKEQMEELNYYTDWAQRILAKGKSMYKN</sequence>
<name>A0AAW8AUZ8_ACILW</name>
<comment type="caution">
    <text evidence="3">The sequence shown here is derived from an EMBL/GenBank/DDBJ whole genome shotgun (WGS) entry which is preliminary data.</text>
</comment>
<feature type="domain" description="TnsE C-terminal" evidence="2">
    <location>
        <begin position="383"/>
        <end position="524"/>
    </location>
</feature>
<dbReference type="RefSeq" id="WP_305157735.1">
    <property type="nucleotide sequence ID" value="NZ_JAUUUQ010000031.1"/>
</dbReference>
<dbReference type="Pfam" id="PF18623">
    <property type="entry name" value="TnsE_C"/>
    <property type="match status" value="1"/>
</dbReference>
<feature type="region of interest" description="Disordered" evidence="1">
    <location>
        <begin position="335"/>
        <end position="360"/>
    </location>
</feature>
<feature type="compositionally biased region" description="Polar residues" evidence="1">
    <location>
        <begin position="274"/>
        <end position="283"/>
    </location>
</feature>
<protein>
    <submittedName>
        <fullName evidence="3">Tn7-like element transposition protein TnsE</fullName>
    </submittedName>
</protein>
<feature type="compositionally biased region" description="Basic and acidic residues" evidence="1">
    <location>
        <begin position="291"/>
        <end position="303"/>
    </location>
</feature>
<dbReference type="AlphaFoldDB" id="A0AAW8AUZ8"/>
<dbReference type="Proteomes" id="UP001242129">
    <property type="component" value="Unassembled WGS sequence"/>
</dbReference>
<gene>
    <name evidence="3" type="ORF">Q8G51_04805</name>
</gene>
<reference evidence="3" key="1">
    <citation type="submission" date="2023-07" db="EMBL/GenBank/DDBJ databases">
        <title>Dynamics of blaOXA-23 gene transmission in Acinetobacter spp. from contaminated veterinary surfaces.</title>
        <authorList>
            <person name="Moreira Da Silva J."/>
            <person name="Menezes J."/>
            <person name="Fernandes L."/>
            <person name="Marques C."/>
            <person name="Amaral A."/>
            <person name="Timofte D."/>
            <person name="Pomba C."/>
        </authorList>
    </citation>
    <scope>NUCLEOTIDE SEQUENCE</scope>
    <source>
        <strain evidence="3">CMVB11Z4A1</strain>
    </source>
</reference>
<evidence type="ECO:0000313" key="4">
    <source>
        <dbReference type="Proteomes" id="UP001242129"/>
    </source>
</evidence>
<evidence type="ECO:0000313" key="3">
    <source>
        <dbReference type="EMBL" id="MDP1447157.1"/>
    </source>
</evidence>
<feature type="region of interest" description="Disordered" evidence="1">
    <location>
        <begin position="274"/>
        <end position="303"/>
    </location>
</feature>
<evidence type="ECO:0000256" key="1">
    <source>
        <dbReference type="SAM" id="MobiDB-lite"/>
    </source>
</evidence>
<evidence type="ECO:0000259" key="2">
    <source>
        <dbReference type="Pfam" id="PF18623"/>
    </source>
</evidence>
<accession>A0AAW8AUZ8</accession>
<dbReference type="InterPro" id="IPR041419">
    <property type="entry name" value="TnsE_C"/>
</dbReference>
<dbReference type="EMBL" id="JAUUUS010000031">
    <property type="protein sequence ID" value="MDP1447157.1"/>
    <property type="molecule type" value="Genomic_DNA"/>
</dbReference>
<organism evidence="3 4">
    <name type="scientific">Acinetobacter lwoffii</name>
    <dbReference type="NCBI Taxonomy" id="28090"/>
    <lineage>
        <taxon>Bacteria</taxon>
        <taxon>Pseudomonadati</taxon>
        <taxon>Pseudomonadota</taxon>
        <taxon>Gammaproteobacteria</taxon>
        <taxon>Moraxellales</taxon>
        <taxon>Moraxellaceae</taxon>
        <taxon>Acinetobacter</taxon>
    </lineage>
</organism>